<reference evidence="2 3" key="1">
    <citation type="journal article" date="2019" name="Mol. Biol. Evol.">
        <title>Blast fungal genomes show frequent chromosomal changes, gene gains and losses, and effector gene turnover.</title>
        <authorList>
            <person name="Gomez Luciano L.B."/>
            <person name="Jason Tsai I."/>
            <person name="Chuma I."/>
            <person name="Tosa Y."/>
            <person name="Chen Y.H."/>
            <person name="Li J.Y."/>
            <person name="Li M.Y."/>
            <person name="Jade Lu M.Y."/>
            <person name="Nakayashiki H."/>
            <person name="Li W.H."/>
        </authorList>
    </citation>
    <scope>NUCLEOTIDE SEQUENCE [LARGE SCALE GENOMIC DNA]</scope>
    <source>
        <strain evidence="2">MZ5-1-6</strain>
    </source>
</reference>
<organism evidence="2 3">
    <name type="scientific">Pyricularia oryzae</name>
    <name type="common">Rice blast fungus</name>
    <name type="synonym">Magnaporthe oryzae</name>
    <dbReference type="NCBI Taxonomy" id="318829"/>
    <lineage>
        <taxon>Eukaryota</taxon>
        <taxon>Fungi</taxon>
        <taxon>Dikarya</taxon>
        <taxon>Ascomycota</taxon>
        <taxon>Pezizomycotina</taxon>
        <taxon>Sordariomycetes</taxon>
        <taxon>Sordariomycetidae</taxon>
        <taxon>Magnaporthales</taxon>
        <taxon>Pyriculariaceae</taxon>
        <taxon>Pyricularia</taxon>
    </lineage>
</organism>
<dbReference type="Proteomes" id="UP000294847">
    <property type="component" value="Chromosome 5"/>
</dbReference>
<evidence type="ECO:0000313" key="2">
    <source>
        <dbReference type="EMBL" id="QBZ63056.1"/>
    </source>
</evidence>
<dbReference type="AlphaFoldDB" id="A0A4P7NLT7"/>
<sequence>MPPQPSRSKPPIKTFPDTSFPQRPNATTLPTPSEGRALNPKPGSQCRPPPASSSSTGSKVTVAELETQTWACRQLSGNKSPSQRSLAGQEMTGKGSPTWSFVEAITELALAEPQWLSVCEQLGAMVKAWRCLKPDTGRHYRPVNEILRLHPALAGPFHEQNAVQEFQNGCGIELDLSSIVALFTCADLHPVNIILPDDIPTTGSFCKGRLHVRTYSDSFSDGLQEKWVRRYIPLFLENAGTGGLLSLKTKGPSDQSIQKYSRSLVLVGCG</sequence>
<dbReference type="EMBL" id="CP034208">
    <property type="protein sequence ID" value="QBZ63056.1"/>
    <property type="molecule type" value="Genomic_DNA"/>
</dbReference>
<proteinExistence type="predicted"/>
<evidence type="ECO:0000256" key="1">
    <source>
        <dbReference type="SAM" id="MobiDB-lite"/>
    </source>
</evidence>
<feature type="region of interest" description="Disordered" evidence="1">
    <location>
        <begin position="1"/>
        <end position="60"/>
    </location>
</feature>
<name>A0A4P7NLT7_PYROR</name>
<accession>A0A4P7NLT7</accession>
<feature type="compositionally biased region" description="Polar residues" evidence="1">
    <location>
        <begin position="74"/>
        <end position="86"/>
    </location>
</feature>
<evidence type="ECO:0000313" key="3">
    <source>
        <dbReference type="Proteomes" id="UP000294847"/>
    </source>
</evidence>
<gene>
    <name evidence="2" type="ORF">PoMZ_11949</name>
</gene>
<feature type="region of interest" description="Disordered" evidence="1">
    <location>
        <begin position="74"/>
        <end position="93"/>
    </location>
</feature>
<feature type="compositionally biased region" description="Polar residues" evidence="1">
    <location>
        <begin position="16"/>
        <end position="31"/>
    </location>
</feature>
<protein>
    <submittedName>
        <fullName evidence="2">Uncharacterized protein</fullName>
    </submittedName>
</protein>